<dbReference type="InterPro" id="IPR004358">
    <property type="entry name" value="Sig_transdc_His_kin-like_C"/>
</dbReference>
<comment type="catalytic activity">
    <reaction evidence="1">
        <text>ATP + protein L-histidine = ADP + protein N-phospho-L-histidine.</text>
        <dbReference type="EC" id="2.7.13.3"/>
    </reaction>
</comment>
<sequence>MDPLPYAPHEQPRPRRPRLSWPYRLLRLDVAGLRPLARGLRAVLPKSLMGRSLLIIVTPLIGLQVITATIFFDRHWDTMSRRMHDAVASEVGVVVDFMGQHPDPSSREWLYALVHVRQQLRMRFHPGATLPATPPPAQDEDFVARLLHETLITHTGRPNHVDVVDERTLSVRLQTSDGVLEVNVPRKRLFSVTTYIFIGWMIASSLILFAVAVLFMRNQVKPIRRLAEAADALGKGRDVAEFHNRGATEVRQAGLAFIRMRERIRRHIAQRTEMLAGVSHDLRTPLTRMRLQLALMVGQDGVADLEEDVAEMERLVEGYLAFVRGESGEETRPVIVTDLVEAVVQRMRRNGALIDLHIEQPLLIPLKPNATERCLTNLIGNAQRFAEHIAVRVGMREGTVEVLVDDDGPGIPPDRREDVFRAFFRLETSRNARTGGTGLGLTIARDLVRTMGGDITLESSPIGGLRARVRLPR</sequence>
<dbReference type="Pfam" id="PF00512">
    <property type="entry name" value="HisKA"/>
    <property type="match status" value="1"/>
</dbReference>
<feature type="transmembrane region" description="Helical" evidence="15">
    <location>
        <begin position="53"/>
        <end position="72"/>
    </location>
</feature>
<dbReference type="Proteomes" id="UP000033220">
    <property type="component" value="Chromosome DSM 122"/>
</dbReference>
<keyword evidence="9" id="KW-0547">Nucleotide-binding</keyword>
<feature type="domain" description="HAMP" evidence="17">
    <location>
        <begin position="217"/>
        <end position="269"/>
    </location>
</feature>
<comment type="subcellular location">
    <subcellularLocation>
        <location evidence="2">Cell inner membrane</location>
        <topology evidence="2">Multi-pass membrane protein</topology>
    </subcellularLocation>
</comment>
<dbReference type="Gene3D" id="1.10.287.130">
    <property type="match status" value="1"/>
</dbReference>
<dbReference type="RefSeq" id="WP_014415350.1">
    <property type="nucleotide sequence ID" value="NC_017059.1"/>
</dbReference>
<dbReference type="PATRIC" id="fig|1150469.3.peg.2355"/>
<feature type="domain" description="Histidine kinase" evidence="16">
    <location>
        <begin position="277"/>
        <end position="473"/>
    </location>
</feature>
<reference evidence="18 19" key="1">
    <citation type="submission" date="2012-02" db="EMBL/GenBank/DDBJ databases">
        <title>Shotgun genome sequence of Phaeospirillum photometricum DSM 122.</title>
        <authorList>
            <person name="Duquesne K."/>
            <person name="Sturgis J."/>
        </authorList>
    </citation>
    <scope>NUCLEOTIDE SEQUENCE [LARGE SCALE GENOMIC DNA]</scope>
    <source>
        <strain evidence="19">DSM122</strain>
    </source>
</reference>
<keyword evidence="4" id="KW-1003">Cell membrane</keyword>
<gene>
    <name evidence="18" type="ORF">RSPPHO_02090</name>
</gene>
<keyword evidence="19" id="KW-1185">Reference proteome</keyword>
<dbReference type="GO" id="GO:0000155">
    <property type="term" value="F:phosphorelay sensor kinase activity"/>
    <property type="evidence" value="ECO:0007669"/>
    <property type="project" value="InterPro"/>
</dbReference>
<dbReference type="InterPro" id="IPR036890">
    <property type="entry name" value="HATPase_C_sf"/>
</dbReference>
<dbReference type="Pfam" id="PF00672">
    <property type="entry name" value="HAMP"/>
    <property type="match status" value="1"/>
</dbReference>
<organism evidence="18 19">
    <name type="scientific">Pararhodospirillum photometricum DSM 122</name>
    <dbReference type="NCBI Taxonomy" id="1150469"/>
    <lineage>
        <taxon>Bacteria</taxon>
        <taxon>Pseudomonadati</taxon>
        <taxon>Pseudomonadota</taxon>
        <taxon>Alphaproteobacteria</taxon>
        <taxon>Rhodospirillales</taxon>
        <taxon>Rhodospirillaceae</taxon>
        <taxon>Pararhodospirillum</taxon>
    </lineage>
</organism>
<dbReference type="HOGENOM" id="CLU_000445_89_27_5"/>
<accession>H6SL51</accession>
<proteinExistence type="predicted"/>
<evidence type="ECO:0000256" key="10">
    <source>
        <dbReference type="ARBA" id="ARBA00022777"/>
    </source>
</evidence>
<dbReference type="PROSITE" id="PS50109">
    <property type="entry name" value="HIS_KIN"/>
    <property type="match status" value="1"/>
</dbReference>
<evidence type="ECO:0000259" key="16">
    <source>
        <dbReference type="PROSITE" id="PS50109"/>
    </source>
</evidence>
<evidence type="ECO:0000313" key="18">
    <source>
        <dbReference type="EMBL" id="CCG08716.1"/>
    </source>
</evidence>
<evidence type="ECO:0000256" key="4">
    <source>
        <dbReference type="ARBA" id="ARBA00022475"/>
    </source>
</evidence>
<feature type="transmembrane region" description="Helical" evidence="15">
    <location>
        <begin position="195"/>
        <end position="216"/>
    </location>
</feature>
<keyword evidence="7 18" id="KW-0808">Transferase</keyword>
<dbReference type="SUPFAM" id="SSF47384">
    <property type="entry name" value="Homodimeric domain of signal transducing histidine kinase"/>
    <property type="match status" value="1"/>
</dbReference>
<dbReference type="InterPro" id="IPR003661">
    <property type="entry name" value="HisK_dim/P_dom"/>
</dbReference>
<dbReference type="InterPro" id="IPR036097">
    <property type="entry name" value="HisK_dim/P_sf"/>
</dbReference>
<dbReference type="SMART" id="SM00304">
    <property type="entry name" value="HAMP"/>
    <property type="match status" value="1"/>
</dbReference>
<evidence type="ECO:0000256" key="2">
    <source>
        <dbReference type="ARBA" id="ARBA00004429"/>
    </source>
</evidence>
<dbReference type="KEGG" id="rpm:RSPPHO_02090"/>
<protein>
    <recommendedName>
        <fullName evidence="3">histidine kinase</fullName>
        <ecNumber evidence="3">2.7.13.3</ecNumber>
    </recommendedName>
</protein>
<dbReference type="SUPFAM" id="SSF55874">
    <property type="entry name" value="ATPase domain of HSP90 chaperone/DNA topoisomerase II/histidine kinase"/>
    <property type="match status" value="1"/>
</dbReference>
<dbReference type="PRINTS" id="PR00344">
    <property type="entry name" value="BCTRLSENSOR"/>
</dbReference>
<dbReference type="InterPro" id="IPR005467">
    <property type="entry name" value="His_kinase_dom"/>
</dbReference>
<evidence type="ECO:0000256" key="9">
    <source>
        <dbReference type="ARBA" id="ARBA00022741"/>
    </source>
</evidence>
<keyword evidence="5" id="KW-0997">Cell inner membrane</keyword>
<evidence type="ECO:0000256" key="11">
    <source>
        <dbReference type="ARBA" id="ARBA00022840"/>
    </source>
</evidence>
<evidence type="ECO:0000313" key="19">
    <source>
        <dbReference type="Proteomes" id="UP000033220"/>
    </source>
</evidence>
<keyword evidence="14 15" id="KW-0472">Membrane</keyword>
<dbReference type="PANTHER" id="PTHR44936">
    <property type="entry name" value="SENSOR PROTEIN CREC"/>
    <property type="match status" value="1"/>
</dbReference>
<keyword evidence="8 15" id="KW-0812">Transmembrane</keyword>
<dbReference type="PROSITE" id="PS50885">
    <property type="entry name" value="HAMP"/>
    <property type="match status" value="1"/>
</dbReference>
<dbReference type="EC" id="2.7.13.3" evidence="3"/>
<evidence type="ECO:0000256" key="5">
    <source>
        <dbReference type="ARBA" id="ARBA00022519"/>
    </source>
</evidence>
<keyword evidence="13" id="KW-0902">Two-component regulatory system</keyword>
<evidence type="ECO:0000256" key="8">
    <source>
        <dbReference type="ARBA" id="ARBA00022692"/>
    </source>
</evidence>
<keyword evidence="10" id="KW-0418">Kinase</keyword>
<evidence type="ECO:0000256" key="1">
    <source>
        <dbReference type="ARBA" id="ARBA00000085"/>
    </source>
</evidence>
<dbReference type="SMART" id="SM00387">
    <property type="entry name" value="HATPase_c"/>
    <property type="match status" value="1"/>
</dbReference>
<name>H6SL51_PARPM</name>
<dbReference type="PANTHER" id="PTHR44936:SF5">
    <property type="entry name" value="SENSOR HISTIDINE KINASE ENVZ"/>
    <property type="match status" value="1"/>
</dbReference>
<keyword evidence="12 15" id="KW-1133">Transmembrane helix</keyword>
<dbReference type="CDD" id="cd00075">
    <property type="entry name" value="HATPase"/>
    <property type="match status" value="1"/>
</dbReference>
<evidence type="ECO:0000256" key="3">
    <source>
        <dbReference type="ARBA" id="ARBA00012438"/>
    </source>
</evidence>
<evidence type="ECO:0000256" key="14">
    <source>
        <dbReference type="ARBA" id="ARBA00023136"/>
    </source>
</evidence>
<dbReference type="eggNOG" id="COG2205">
    <property type="taxonomic scope" value="Bacteria"/>
</dbReference>
<dbReference type="CDD" id="cd00082">
    <property type="entry name" value="HisKA"/>
    <property type="match status" value="1"/>
</dbReference>
<dbReference type="Gene3D" id="3.30.565.10">
    <property type="entry name" value="Histidine kinase-like ATPase, C-terminal domain"/>
    <property type="match status" value="1"/>
</dbReference>
<dbReference type="Pfam" id="PF02518">
    <property type="entry name" value="HATPase_c"/>
    <property type="match status" value="1"/>
</dbReference>
<dbReference type="EMBL" id="HE663493">
    <property type="protein sequence ID" value="CCG08716.1"/>
    <property type="molecule type" value="Genomic_DNA"/>
</dbReference>
<keyword evidence="6" id="KW-0597">Phosphoprotein</keyword>
<dbReference type="AlphaFoldDB" id="H6SL51"/>
<evidence type="ECO:0000256" key="6">
    <source>
        <dbReference type="ARBA" id="ARBA00022553"/>
    </source>
</evidence>
<keyword evidence="11" id="KW-0067">ATP-binding</keyword>
<dbReference type="GO" id="GO:0005886">
    <property type="term" value="C:plasma membrane"/>
    <property type="evidence" value="ECO:0007669"/>
    <property type="project" value="UniProtKB-SubCell"/>
</dbReference>
<dbReference type="InterPro" id="IPR003660">
    <property type="entry name" value="HAMP_dom"/>
</dbReference>
<dbReference type="GO" id="GO:0005524">
    <property type="term" value="F:ATP binding"/>
    <property type="evidence" value="ECO:0007669"/>
    <property type="project" value="UniProtKB-KW"/>
</dbReference>
<dbReference type="InterPro" id="IPR003594">
    <property type="entry name" value="HATPase_dom"/>
</dbReference>
<evidence type="ECO:0000256" key="15">
    <source>
        <dbReference type="SAM" id="Phobius"/>
    </source>
</evidence>
<dbReference type="STRING" id="1150469.RSPPHO_02090"/>
<evidence type="ECO:0000256" key="13">
    <source>
        <dbReference type="ARBA" id="ARBA00023012"/>
    </source>
</evidence>
<evidence type="ECO:0000259" key="17">
    <source>
        <dbReference type="PROSITE" id="PS50885"/>
    </source>
</evidence>
<dbReference type="SMART" id="SM00388">
    <property type="entry name" value="HisKA"/>
    <property type="match status" value="1"/>
</dbReference>
<dbReference type="InterPro" id="IPR050980">
    <property type="entry name" value="2C_sensor_his_kinase"/>
</dbReference>
<evidence type="ECO:0000256" key="7">
    <source>
        <dbReference type="ARBA" id="ARBA00022679"/>
    </source>
</evidence>
<dbReference type="CDD" id="cd06225">
    <property type="entry name" value="HAMP"/>
    <property type="match status" value="1"/>
</dbReference>
<evidence type="ECO:0000256" key="12">
    <source>
        <dbReference type="ARBA" id="ARBA00022989"/>
    </source>
</evidence>